<comment type="caution">
    <text evidence="4">Lacks conserved residue(s) required for the propagation of feature annotation.</text>
</comment>
<dbReference type="CDD" id="cd00555">
    <property type="entry name" value="Maf"/>
    <property type="match status" value="1"/>
</dbReference>
<comment type="function">
    <text evidence="4">Nucleoside triphosphate pyrophosphatase that hydrolyzes dTTP and UTP. May have a dual role in cell division arrest and in preventing the incorporation of modified nucleotides into cellular nucleic acids.</text>
</comment>
<dbReference type="RefSeq" id="WP_207252924.1">
    <property type="nucleotide sequence ID" value="NZ_JAFMPM010000008.1"/>
</dbReference>
<evidence type="ECO:0000313" key="6">
    <source>
        <dbReference type="EMBL" id="QTX09987.1"/>
    </source>
</evidence>
<comment type="catalytic activity">
    <reaction evidence="4">
        <text>dTTP + H2O = dTMP + diphosphate + H(+)</text>
        <dbReference type="Rhea" id="RHEA:28534"/>
        <dbReference type="ChEBI" id="CHEBI:15377"/>
        <dbReference type="ChEBI" id="CHEBI:15378"/>
        <dbReference type="ChEBI" id="CHEBI:33019"/>
        <dbReference type="ChEBI" id="CHEBI:37568"/>
        <dbReference type="ChEBI" id="CHEBI:63528"/>
        <dbReference type="EC" id="3.6.1.9"/>
    </reaction>
</comment>
<dbReference type="PANTHER" id="PTHR43213">
    <property type="entry name" value="BIFUNCTIONAL DTTP/UTP PYROPHOSPHATASE/METHYLTRANSFERASE PROTEIN-RELATED"/>
    <property type="match status" value="1"/>
</dbReference>
<accession>A0A8B0SJN6</accession>
<comment type="cofactor">
    <cofactor evidence="1 4">
        <name>a divalent metal cation</name>
        <dbReference type="ChEBI" id="CHEBI:60240"/>
    </cofactor>
</comment>
<dbReference type="EC" id="3.6.1.9" evidence="4"/>
<sequence length="193" mass="20637">MHAPQLILASASPRRRELLAQIGIRFVVQTADVDETPLPDETPEALVKRLAILKAETVSLRLRSGNLPVLGSDTIGILNGELLVKPRDLVDAQQMLRKMSGQSHDILTAVALTTPAGTRVKVSRSIVTFRTITDAEILAYWASGEPHDKAGAYAIQGLGAVFIEKLAGSYSGVMGLPLFETAQLLATAGIETL</sequence>
<dbReference type="EMBL" id="CP072748">
    <property type="protein sequence ID" value="QTX09987.1"/>
    <property type="molecule type" value="Genomic_DNA"/>
</dbReference>
<gene>
    <name evidence="6" type="primary">maf</name>
    <name evidence="6" type="ORF">J1836_015465</name>
    <name evidence="5" type="ORF">J1836_20075</name>
</gene>
<dbReference type="InterPro" id="IPR003697">
    <property type="entry name" value="Maf-like"/>
</dbReference>
<organism evidence="6">
    <name type="scientific">Thiothrix fructosivorans</name>
    <dbReference type="NCBI Taxonomy" id="111770"/>
    <lineage>
        <taxon>Bacteria</taxon>
        <taxon>Pseudomonadati</taxon>
        <taxon>Pseudomonadota</taxon>
        <taxon>Gammaproteobacteria</taxon>
        <taxon>Thiotrichales</taxon>
        <taxon>Thiotrichaceae</taxon>
        <taxon>Thiothrix</taxon>
    </lineage>
</organism>
<dbReference type="SUPFAM" id="SSF52972">
    <property type="entry name" value="ITPase-like"/>
    <property type="match status" value="1"/>
</dbReference>
<evidence type="ECO:0000313" key="5">
    <source>
        <dbReference type="EMBL" id="MBO0615200.1"/>
    </source>
</evidence>
<keyword evidence="2 4" id="KW-0378">Hydrolase</keyword>
<dbReference type="PANTHER" id="PTHR43213:SF5">
    <property type="entry name" value="BIFUNCTIONAL DTTP_UTP PYROPHOSPHATASE_METHYLTRANSFERASE PROTEIN-RELATED"/>
    <property type="match status" value="1"/>
</dbReference>
<dbReference type="Proteomes" id="UP000664466">
    <property type="component" value="Unassembled WGS sequence"/>
</dbReference>
<evidence type="ECO:0000256" key="3">
    <source>
        <dbReference type="ARBA" id="ARBA00023080"/>
    </source>
</evidence>
<feature type="site" description="Important for substrate specificity" evidence="4">
    <location>
        <position position="156"/>
    </location>
</feature>
<evidence type="ECO:0000256" key="1">
    <source>
        <dbReference type="ARBA" id="ARBA00001968"/>
    </source>
</evidence>
<feature type="site" description="Important for substrate specificity" evidence="4">
    <location>
        <position position="74"/>
    </location>
</feature>
<dbReference type="PIRSF" id="PIRSF006305">
    <property type="entry name" value="Maf"/>
    <property type="match status" value="1"/>
</dbReference>
<dbReference type="GO" id="GO:0047429">
    <property type="term" value="F:nucleoside triphosphate diphosphatase activity"/>
    <property type="evidence" value="ECO:0007669"/>
    <property type="project" value="UniProtKB-EC"/>
</dbReference>
<keyword evidence="7" id="KW-1185">Reference proteome</keyword>
<dbReference type="EMBL" id="JAFMPM010000008">
    <property type="protein sequence ID" value="MBO0615200.1"/>
    <property type="molecule type" value="Genomic_DNA"/>
</dbReference>
<name>A0A8B0SJN6_9GAMM</name>
<keyword evidence="4" id="KW-0963">Cytoplasm</keyword>
<feature type="active site" description="Proton acceptor" evidence="4">
    <location>
        <position position="73"/>
    </location>
</feature>
<evidence type="ECO:0000256" key="2">
    <source>
        <dbReference type="ARBA" id="ARBA00022801"/>
    </source>
</evidence>
<comment type="catalytic activity">
    <reaction evidence="4">
        <text>UTP + H2O = UMP + diphosphate + H(+)</text>
        <dbReference type="Rhea" id="RHEA:29395"/>
        <dbReference type="ChEBI" id="CHEBI:15377"/>
        <dbReference type="ChEBI" id="CHEBI:15378"/>
        <dbReference type="ChEBI" id="CHEBI:33019"/>
        <dbReference type="ChEBI" id="CHEBI:46398"/>
        <dbReference type="ChEBI" id="CHEBI:57865"/>
        <dbReference type="EC" id="3.6.1.9"/>
    </reaction>
</comment>
<feature type="site" description="Important for substrate specificity" evidence="4">
    <location>
        <position position="14"/>
    </location>
</feature>
<dbReference type="Gene3D" id="3.90.950.10">
    <property type="match status" value="1"/>
</dbReference>
<dbReference type="HAMAP" id="MF_00528">
    <property type="entry name" value="Maf"/>
    <property type="match status" value="1"/>
</dbReference>
<dbReference type="GO" id="GO:0005737">
    <property type="term" value="C:cytoplasm"/>
    <property type="evidence" value="ECO:0007669"/>
    <property type="project" value="UniProtKB-SubCell"/>
</dbReference>
<proteinExistence type="inferred from homology"/>
<comment type="similarity">
    <text evidence="4">Belongs to the Maf family. YhdE subfamily.</text>
</comment>
<dbReference type="InterPro" id="IPR029001">
    <property type="entry name" value="ITPase-like_fam"/>
</dbReference>
<dbReference type="Pfam" id="PF02545">
    <property type="entry name" value="Maf"/>
    <property type="match status" value="1"/>
</dbReference>
<protein>
    <recommendedName>
        <fullName evidence="4">dTTP/UTP pyrophosphatase</fullName>
        <shortName evidence="4">dTTPase/UTPase</shortName>
        <ecNumber evidence="4">3.6.1.9</ecNumber>
    </recommendedName>
    <alternativeName>
        <fullName evidence="4">Nucleoside triphosphate pyrophosphatase</fullName>
    </alternativeName>
    <alternativeName>
        <fullName evidence="4">Nucleotide pyrophosphatase</fullName>
        <shortName evidence="4">Nucleotide PPase</shortName>
    </alternativeName>
</protein>
<keyword evidence="3 4" id="KW-0546">Nucleotide metabolism</keyword>
<dbReference type="NCBIfam" id="TIGR00172">
    <property type="entry name" value="maf"/>
    <property type="match status" value="1"/>
</dbReference>
<evidence type="ECO:0000256" key="4">
    <source>
        <dbReference type="HAMAP-Rule" id="MF_00528"/>
    </source>
</evidence>
<reference evidence="6" key="2">
    <citation type="submission" date="2021-04" db="EMBL/GenBank/DDBJ databases">
        <title>Complete Genome and methylome analysis of Thiothrix fructosivorans ATCC 49748.</title>
        <authorList>
            <person name="Fomenkov A."/>
            <person name="Sun L."/>
            <person name="Vincze T."/>
            <person name="Grabovich M.Y."/>
            <person name="Roberts R.J."/>
        </authorList>
    </citation>
    <scope>NUCLEOTIDE SEQUENCE</scope>
    <source>
        <strain evidence="6">ATCC 49748</strain>
    </source>
</reference>
<comment type="subcellular location">
    <subcellularLocation>
        <location evidence="4">Cytoplasm</location>
    </subcellularLocation>
</comment>
<dbReference type="GO" id="GO:0009117">
    <property type="term" value="P:nucleotide metabolic process"/>
    <property type="evidence" value="ECO:0007669"/>
    <property type="project" value="UniProtKB-KW"/>
</dbReference>
<evidence type="ECO:0000313" key="7">
    <source>
        <dbReference type="Proteomes" id="UP000664466"/>
    </source>
</evidence>
<reference evidence="5 7" key="1">
    <citation type="submission" date="2021-03" db="EMBL/GenBank/DDBJ databases">
        <title>Draft genome and methylome analysis of Thiotrix fructosivoruns ATCC 49748.</title>
        <authorList>
            <person name="Fomenkov A."/>
            <person name="Grabovich M.Y."/>
            <person name="Roberts R.J."/>
        </authorList>
    </citation>
    <scope>NUCLEOTIDE SEQUENCE [LARGE SCALE GENOMIC DNA]</scope>
    <source>
        <strain evidence="5 7">ATCC 49748</strain>
    </source>
</reference>
<dbReference type="AlphaFoldDB" id="A0A8B0SJN6"/>